<gene>
    <name evidence="2" type="ORF">RM844_10920</name>
</gene>
<evidence type="ECO:0000256" key="1">
    <source>
        <dbReference type="SAM" id="MobiDB-lite"/>
    </source>
</evidence>
<comment type="caution">
    <text evidence="2">The sequence shown here is derived from an EMBL/GenBank/DDBJ whole genome shotgun (WGS) entry which is preliminary data.</text>
</comment>
<name>A0ABU2JP92_9ACTN</name>
<protein>
    <submittedName>
        <fullName evidence="2">Uncharacterized protein</fullName>
    </submittedName>
</protein>
<organism evidence="2 3">
    <name type="scientific">Streptomyces chisholmiae</name>
    <dbReference type="NCBI Taxonomy" id="3075540"/>
    <lineage>
        <taxon>Bacteria</taxon>
        <taxon>Bacillati</taxon>
        <taxon>Actinomycetota</taxon>
        <taxon>Actinomycetes</taxon>
        <taxon>Kitasatosporales</taxon>
        <taxon>Streptomycetaceae</taxon>
        <taxon>Streptomyces</taxon>
    </lineage>
</organism>
<feature type="region of interest" description="Disordered" evidence="1">
    <location>
        <begin position="1"/>
        <end position="39"/>
    </location>
</feature>
<reference evidence="3" key="1">
    <citation type="submission" date="2023-07" db="EMBL/GenBank/DDBJ databases">
        <title>30 novel species of actinomycetes from the DSMZ collection.</title>
        <authorList>
            <person name="Nouioui I."/>
        </authorList>
    </citation>
    <scope>NUCLEOTIDE SEQUENCE [LARGE SCALE GENOMIC DNA]</scope>
    <source>
        <strain evidence="3">DSM 44915</strain>
    </source>
</reference>
<feature type="compositionally biased region" description="Pro residues" evidence="1">
    <location>
        <begin position="1"/>
        <end position="14"/>
    </location>
</feature>
<sequence>MSNAPVGPPEPSTPPRSREAAAPPRPTEPSSGPVDDRVWRLRRRDDGEELARLVVTGGDMPWLHARVEALPGLAEFEPLFAEQERALEAEDWEADDACYQRIRAALTLTFPDGRPVPEFLLHLHGDGTAGWRWHHEPFPEPDR</sequence>
<dbReference type="EMBL" id="JAVREO010000005">
    <property type="protein sequence ID" value="MDT0266804.1"/>
    <property type="molecule type" value="Genomic_DNA"/>
</dbReference>
<dbReference type="Proteomes" id="UP001183410">
    <property type="component" value="Unassembled WGS sequence"/>
</dbReference>
<evidence type="ECO:0000313" key="3">
    <source>
        <dbReference type="Proteomes" id="UP001183410"/>
    </source>
</evidence>
<evidence type="ECO:0000313" key="2">
    <source>
        <dbReference type="EMBL" id="MDT0266804.1"/>
    </source>
</evidence>
<proteinExistence type="predicted"/>
<accession>A0ABU2JP92</accession>
<dbReference type="RefSeq" id="WP_311666844.1">
    <property type="nucleotide sequence ID" value="NZ_JAVREO010000005.1"/>
</dbReference>
<keyword evidence="3" id="KW-1185">Reference proteome</keyword>